<gene>
    <name evidence="1" type="ORF">JOB18_004278</name>
</gene>
<organism evidence="1 2">
    <name type="scientific">Solea senegalensis</name>
    <name type="common">Senegalese sole</name>
    <dbReference type="NCBI Taxonomy" id="28829"/>
    <lineage>
        <taxon>Eukaryota</taxon>
        <taxon>Metazoa</taxon>
        <taxon>Chordata</taxon>
        <taxon>Craniata</taxon>
        <taxon>Vertebrata</taxon>
        <taxon>Euteleostomi</taxon>
        <taxon>Actinopterygii</taxon>
        <taxon>Neopterygii</taxon>
        <taxon>Teleostei</taxon>
        <taxon>Neoteleostei</taxon>
        <taxon>Acanthomorphata</taxon>
        <taxon>Carangaria</taxon>
        <taxon>Pleuronectiformes</taxon>
        <taxon>Pleuronectoidei</taxon>
        <taxon>Soleidae</taxon>
        <taxon>Solea</taxon>
    </lineage>
</organism>
<accession>A0AAV6R8Z8</accession>
<evidence type="ECO:0000313" key="2">
    <source>
        <dbReference type="Proteomes" id="UP000693946"/>
    </source>
</evidence>
<reference evidence="1 2" key="1">
    <citation type="journal article" date="2021" name="Sci. Rep.">
        <title>Chromosome anchoring in Senegalese sole (Solea senegalensis) reveals sex-associated markers and genome rearrangements in flatfish.</title>
        <authorList>
            <person name="Guerrero-Cozar I."/>
            <person name="Gomez-Garrido J."/>
            <person name="Berbel C."/>
            <person name="Martinez-Blanch J.F."/>
            <person name="Alioto T."/>
            <person name="Claros M.G."/>
            <person name="Gagnaire P.A."/>
            <person name="Manchado M."/>
        </authorList>
    </citation>
    <scope>NUCLEOTIDE SEQUENCE [LARGE SCALE GENOMIC DNA]</scope>
    <source>
        <strain evidence="1">Sse05_10M</strain>
    </source>
</reference>
<dbReference type="AlphaFoldDB" id="A0AAV6R8Z8"/>
<evidence type="ECO:0000313" key="1">
    <source>
        <dbReference type="EMBL" id="KAG7501663.1"/>
    </source>
</evidence>
<dbReference type="Proteomes" id="UP000693946">
    <property type="component" value="Linkage Group LG2"/>
</dbReference>
<proteinExistence type="predicted"/>
<dbReference type="EMBL" id="JAGKHQ010000012">
    <property type="protein sequence ID" value="KAG7501663.1"/>
    <property type="molecule type" value="Genomic_DNA"/>
</dbReference>
<keyword evidence="2" id="KW-1185">Reference proteome</keyword>
<protein>
    <submittedName>
        <fullName evidence="1">Uncharacterized protein</fullName>
    </submittedName>
</protein>
<comment type="caution">
    <text evidence="1">The sequence shown here is derived from an EMBL/GenBank/DDBJ whole genome shotgun (WGS) entry which is preliminary data.</text>
</comment>
<sequence length="78" mass="8883">MSLQPRDQGERNKIYETQTSGTVCVENRGFSTFKTWQIYVLRNRERLSGVRGRITLSCSTKCHYLITGGRLGSSGHCR</sequence>
<name>A0AAV6R8Z8_SOLSE</name>